<dbReference type="Proteomes" id="UP000001812">
    <property type="component" value="Chromosome I"/>
</dbReference>
<dbReference type="EMBL" id="CM000832">
    <property type="protein sequence ID" value="EET08586.1"/>
    <property type="molecule type" value="Genomic_DNA"/>
</dbReference>
<accession>A0A0E1W8F2</accession>
<dbReference type="HOGENOM" id="CLU_3197171_0_0_4"/>
<dbReference type="AlphaFoldDB" id="A0A0E1W8F2"/>
<sequence>MNLPLGLEKARSVGNEKAPRAGFPDGVLGFEFGVIGEQPLKIDGR</sequence>
<protein>
    <submittedName>
        <fullName evidence="1">Uncharacterized protein</fullName>
    </submittedName>
</protein>
<evidence type="ECO:0000313" key="1">
    <source>
        <dbReference type="EMBL" id="EET08586.1"/>
    </source>
</evidence>
<name>A0A0E1W8F2_BURPE</name>
<gene>
    <name evidence="1" type="ORF">BURPS1710A_4182</name>
</gene>
<organism evidence="1">
    <name type="scientific">Burkholderia pseudomallei 1710a</name>
    <dbReference type="NCBI Taxonomy" id="320371"/>
    <lineage>
        <taxon>Bacteria</taxon>
        <taxon>Pseudomonadati</taxon>
        <taxon>Pseudomonadota</taxon>
        <taxon>Betaproteobacteria</taxon>
        <taxon>Burkholderiales</taxon>
        <taxon>Burkholderiaceae</taxon>
        <taxon>Burkholderia</taxon>
        <taxon>pseudomallei group</taxon>
    </lineage>
</organism>
<proteinExistence type="predicted"/>
<reference evidence="1" key="1">
    <citation type="submission" date="2009-05" db="EMBL/GenBank/DDBJ databases">
        <authorList>
            <person name="Harkins D.M."/>
            <person name="DeShazer D."/>
            <person name="Woods D.E."/>
            <person name="Brinkac L.M."/>
            <person name="Brown K.A."/>
            <person name="Hung G.C."/>
            <person name="Tuanyok A."/>
            <person name="Zhang B."/>
            <person name="Nierman W.C."/>
        </authorList>
    </citation>
    <scope>NUCLEOTIDE SEQUENCE [LARGE SCALE GENOMIC DNA]</scope>
    <source>
        <strain evidence="1">1710a</strain>
    </source>
</reference>